<evidence type="ECO:0000313" key="2">
    <source>
        <dbReference type="EMBL" id="EGS22600.1"/>
    </source>
</evidence>
<dbReference type="KEGG" id="cthr:CTHT_0010710"/>
<name>G0S0P0_CHATD</name>
<evidence type="ECO:0000313" key="3">
    <source>
        <dbReference type="Proteomes" id="UP000008066"/>
    </source>
</evidence>
<accession>G0S0P0</accession>
<dbReference type="AlphaFoldDB" id="G0S0P0"/>
<feature type="region of interest" description="Disordered" evidence="1">
    <location>
        <begin position="1"/>
        <end position="49"/>
    </location>
</feature>
<gene>
    <name evidence="2" type="ORF">CTHT_0010710</name>
</gene>
<dbReference type="HOGENOM" id="CLU_1015651_0_0_1"/>
<evidence type="ECO:0000256" key="1">
    <source>
        <dbReference type="SAM" id="MobiDB-lite"/>
    </source>
</evidence>
<reference evidence="2 3" key="1">
    <citation type="journal article" date="2011" name="Cell">
        <title>Insight into structure and assembly of the nuclear pore complex by utilizing the genome of a eukaryotic thermophile.</title>
        <authorList>
            <person name="Amlacher S."/>
            <person name="Sarges P."/>
            <person name="Flemming D."/>
            <person name="van Noort V."/>
            <person name="Kunze R."/>
            <person name="Devos D.P."/>
            <person name="Arumugam M."/>
            <person name="Bork P."/>
            <person name="Hurt E."/>
        </authorList>
    </citation>
    <scope>NUCLEOTIDE SEQUENCE [LARGE SCALE GENOMIC DNA]</scope>
    <source>
        <strain evidence="3">DSM 1495 / CBS 144.50 / IMI 039719</strain>
    </source>
</reference>
<protein>
    <submittedName>
        <fullName evidence="2">Uncharacterized protein</fullName>
    </submittedName>
</protein>
<dbReference type="GeneID" id="18255109"/>
<sequence>MPDETANAETQLVLRQADSFSDSSSDSSRRALQRRQRGSKQQSPNILIRPTYPFPKPEEYNLSGPFEGIGISRYLRYFERACSQYGLVPSLANHPAATGVLVRYFSTWCSDDVAEVVWRKVNEKDGSCECHTWAEFVRWAKRHWVAPDPDQDSRKRVTKLEKWYARKIEPVTAMGIMNALYKLDSLLARIPDEDAREVATRDAPRMFLNHKLSRRAASAICARGFKFSGEAEKMEFDEFLQWMMKILEDGFELEGRFICLQDEQSDLETEDDKD</sequence>
<dbReference type="RefSeq" id="XP_006691592.1">
    <property type="nucleotide sequence ID" value="XM_006691529.1"/>
</dbReference>
<dbReference type="EMBL" id="GL988039">
    <property type="protein sequence ID" value="EGS22600.1"/>
    <property type="molecule type" value="Genomic_DNA"/>
</dbReference>
<keyword evidence="3" id="KW-1185">Reference proteome</keyword>
<organism evidence="3">
    <name type="scientific">Chaetomium thermophilum (strain DSM 1495 / CBS 144.50 / IMI 039719)</name>
    <name type="common">Thermochaetoides thermophila</name>
    <dbReference type="NCBI Taxonomy" id="759272"/>
    <lineage>
        <taxon>Eukaryota</taxon>
        <taxon>Fungi</taxon>
        <taxon>Dikarya</taxon>
        <taxon>Ascomycota</taxon>
        <taxon>Pezizomycotina</taxon>
        <taxon>Sordariomycetes</taxon>
        <taxon>Sordariomycetidae</taxon>
        <taxon>Sordariales</taxon>
        <taxon>Chaetomiaceae</taxon>
        <taxon>Thermochaetoides</taxon>
    </lineage>
</organism>
<dbReference type="Proteomes" id="UP000008066">
    <property type="component" value="Unassembled WGS sequence"/>
</dbReference>
<feature type="compositionally biased region" description="Low complexity" evidence="1">
    <location>
        <begin position="14"/>
        <end position="26"/>
    </location>
</feature>
<proteinExistence type="predicted"/>